<evidence type="ECO:0000313" key="3">
    <source>
        <dbReference type="Proteomes" id="UP000201646"/>
    </source>
</evidence>
<accession>A0A0K2FHJ6</accession>
<keyword evidence="3" id="KW-1185">Reference proteome</keyword>
<keyword evidence="1" id="KW-0812">Transmembrane</keyword>
<dbReference type="Proteomes" id="UP000201646">
    <property type="component" value="Segment"/>
</dbReference>
<dbReference type="RefSeq" id="YP_009226455.1">
    <property type="nucleotide sequence ID" value="NC_029106.1"/>
</dbReference>
<organism evidence="2 3">
    <name type="scientific">Achromobacter phage phiAxp-2</name>
    <dbReference type="NCBI Taxonomy" id="1664246"/>
    <lineage>
        <taxon>Viruses</taxon>
        <taxon>Duplodnaviria</taxon>
        <taxon>Heunggongvirae</taxon>
        <taxon>Uroviricota</taxon>
        <taxon>Caudoviricetes</taxon>
        <taxon>Casjensviridae</taxon>
        <taxon>Fengtaivirus</taxon>
        <taxon>Fengtaivirus Axp2</taxon>
    </lineage>
</organism>
<sequence>MDLRAGKMREKTIDRIIDVLSVFTVGFAAGFIVFVICEYLNQAAGKRYIPDLAICGLMFAAAINKEAVFAWVSAKFNAAIVAVALATPPSK</sequence>
<proteinExistence type="predicted"/>
<dbReference type="KEGG" id="vg:26798920"/>
<feature type="transmembrane region" description="Helical" evidence="1">
    <location>
        <begin position="69"/>
        <end position="87"/>
    </location>
</feature>
<gene>
    <name evidence="2" type="ORF">ADP64_000037</name>
</gene>
<protein>
    <submittedName>
        <fullName evidence="2">Uncharacterized protein</fullName>
    </submittedName>
</protein>
<evidence type="ECO:0000313" key="2">
    <source>
        <dbReference type="EMBL" id="ALA45433.1"/>
    </source>
</evidence>
<feature type="transmembrane region" description="Helical" evidence="1">
    <location>
        <begin position="20"/>
        <end position="41"/>
    </location>
</feature>
<evidence type="ECO:0000256" key="1">
    <source>
        <dbReference type="SAM" id="Phobius"/>
    </source>
</evidence>
<keyword evidence="1" id="KW-0472">Membrane</keyword>
<keyword evidence="1" id="KW-1133">Transmembrane helix</keyword>
<dbReference type="EMBL" id="KT321316">
    <property type="protein sequence ID" value="ALA45433.1"/>
    <property type="molecule type" value="Genomic_DNA"/>
</dbReference>
<reference evidence="2" key="1">
    <citation type="submission" date="2015-09" db="EMBL/GenBank/DDBJ databases">
        <authorList>
            <person name="Zhao X."/>
        </authorList>
    </citation>
    <scope>NUCLEOTIDE SEQUENCE</scope>
</reference>
<dbReference type="GeneID" id="26798920"/>
<name>A0A0K2FHJ6_9CAUD</name>